<feature type="compositionally biased region" description="Pro residues" evidence="5">
    <location>
        <begin position="229"/>
        <end position="244"/>
    </location>
</feature>
<evidence type="ECO:0000256" key="1">
    <source>
        <dbReference type="ARBA" id="ARBA00004167"/>
    </source>
</evidence>
<feature type="region of interest" description="Disordered" evidence="5">
    <location>
        <begin position="204"/>
        <end position="252"/>
    </location>
</feature>
<dbReference type="EMBL" id="MU150230">
    <property type="protein sequence ID" value="KAF9469396.1"/>
    <property type="molecule type" value="Genomic_DNA"/>
</dbReference>
<comment type="subcellular location">
    <subcellularLocation>
        <location evidence="1">Membrane</location>
        <topology evidence="1">Single-pass membrane protein</topology>
    </subcellularLocation>
</comment>
<feature type="signal peptide" evidence="7">
    <location>
        <begin position="1"/>
        <end position="22"/>
    </location>
</feature>
<feature type="transmembrane region" description="Helical" evidence="6">
    <location>
        <begin position="255"/>
        <end position="278"/>
    </location>
</feature>
<gene>
    <name evidence="8" type="ORF">BDZ94DRAFT_1303868</name>
</gene>
<feature type="region of interest" description="Disordered" evidence="5">
    <location>
        <begin position="482"/>
        <end position="511"/>
    </location>
</feature>
<keyword evidence="3 6" id="KW-1133">Transmembrane helix</keyword>
<comment type="caution">
    <text evidence="8">The sequence shown here is derived from an EMBL/GenBank/DDBJ whole genome shotgun (WGS) entry which is preliminary data.</text>
</comment>
<evidence type="ECO:0000256" key="7">
    <source>
        <dbReference type="SAM" id="SignalP"/>
    </source>
</evidence>
<dbReference type="AlphaFoldDB" id="A0A9P5YKB7"/>
<dbReference type="InterPro" id="IPR051694">
    <property type="entry name" value="Immunoregulatory_rcpt-like"/>
</dbReference>
<evidence type="ECO:0000256" key="2">
    <source>
        <dbReference type="ARBA" id="ARBA00022692"/>
    </source>
</evidence>
<dbReference type="GO" id="GO:0071944">
    <property type="term" value="C:cell periphery"/>
    <property type="evidence" value="ECO:0007669"/>
    <property type="project" value="UniProtKB-ARBA"/>
</dbReference>
<evidence type="ECO:0000256" key="6">
    <source>
        <dbReference type="SAM" id="Phobius"/>
    </source>
</evidence>
<evidence type="ECO:0000313" key="8">
    <source>
        <dbReference type="EMBL" id="KAF9469396.1"/>
    </source>
</evidence>
<name>A0A9P5YKB7_9AGAR</name>
<evidence type="ECO:0000256" key="5">
    <source>
        <dbReference type="SAM" id="MobiDB-lite"/>
    </source>
</evidence>
<feature type="compositionally biased region" description="Low complexity" evidence="5">
    <location>
        <begin position="204"/>
        <end position="228"/>
    </location>
</feature>
<protein>
    <submittedName>
        <fullName evidence="8">Uncharacterized protein</fullName>
    </submittedName>
</protein>
<dbReference type="OrthoDB" id="2758521at2759"/>
<organism evidence="8 9">
    <name type="scientific">Collybia nuda</name>
    <dbReference type="NCBI Taxonomy" id="64659"/>
    <lineage>
        <taxon>Eukaryota</taxon>
        <taxon>Fungi</taxon>
        <taxon>Dikarya</taxon>
        <taxon>Basidiomycota</taxon>
        <taxon>Agaricomycotina</taxon>
        <taxon>Agaricomycetes</taxon>
        <taxon>Agaricomycetidae</taxon>
        <taxon>Agaricales</taxon>
        <taxon>Tricholomatineae</taxon>
        <taxon>Clitocybaceae</taxon>
        <taxon>Collybia</taxon>
    </lineage>
</organism>
<reference evidence="8" key="1">
    <citation type="submission" date="2020-11" db="EMBL/GenBank/DDBJ databases">
        <authorList>
            <consortium name="DOE Joint Genome Institute"/>
            <person name="Ahrendt S."/>
            <person name="Riley R."/>
            <person name="Andreopoulos W."/>
            <person name="Labutti K."/>
            <person name="Pangilinan J."/>
            <person name="Ruiz-Duenas F.J."/>
            <person name="Barrasa J.M."/>
            <person name="Sanchez-Garcia M."/>
            <person name="Camarero S."/>
            <person name="Miyauchi S."/>
            <person name="Serrano A."/>
            <person name="Linde D."/>
            <person name="Babiker R."/>
            <person name="Drula E."/>
            <person name="Ayuso-Fernandez I."/>
            <person name="Pacheco R."/>
            <person name="Padilla G."/>
            <person name="Ferreira P."/>
            <person name="Barriuso J."/>
            <person name="Kellner H."/>
            <person name="Castanera R."/>
            <person name="Alfaro M."/>
            <person name="Ramirez L."/>
            <person name="Pisabarro A.G."/>
            <person name="Kuo A."/>
            <person name="Tritt A."/>
            <person name="Lipzen A."/>
            <person name="He G."/>
            <person name="Yan M."/>
            <person name="Ng V."/>
            <person name="Cullen D."/>
            <person name="Martin F."/>
            <person name="Rosso M.-N."/>
            <person name="Henrissat B."/>
            <person name="Hibbett D."/>
            <person name="Martinez A.T."/>
            <person name="Grigoriev I.V."/>
        </authorList>
    </citation>
    <scope>NUCLEOTIDE SEQUENCE</scope>
    <source>
        <strain evidence="8">CBS 247.69</strain>
    </source>
</reference>
<sequence>MFSHLGSICLLLFIFLERFILAVEVNRTIDDTVGDSVTGQRPVYLPQTIGVWEDATCKGCAIQPDKVQAFKGTWTAATYNPGLESMSVEFSFKGTAIYIFLILANTVAPGITTETACNFTLDGRPAGSFEHVPGPTADFQYNALAFSRHNLANVDHQFSISTSGLDRDIFVNFDYAIYTVDDAPVLPPPLSSASAGVPSSSITLPSSSSSLLDTSAPSQSSMPSTPSTPSVPIPSPPDITPPPLSNSERSNPSQIGAIAGGVIGGFIALVAMLLLFLFCRRRRQNIEQNDDEFPTIVPISTDYDSNNPHARFMGITPFVNPYTDRPDTEFIQNGTIYSPTTYSGAPQSTVYGTSTTHNSTHSFSTTYNHEPMDPTIVSTLPGGQIMMSADTSTGSVGSSVAPVPPAKAFLQSYTTEAVRKSRQMEIDRQMRVVKQEMRDLKTDFHMETSRRASVTTGGRSEETEMSDMREQIRMMKEQIEYLQAQQQSPWAQGLSDEPPPGYSARRPSIRR</sequence>
<evidence type="ECO:0000256" key="4">
    <source>
        <dbReference type="ARBA" id="ARBA00023136"/>
    </source>
</evidence>
<keyword evidence="4 6" id="KW-0472">Membrane</keyword>
<dbReference type="GO" id="GO:0016020">
    <property type="term" value="C:membrane"/>
    <property type="evidence" value="ECO:0007669"/>
    <property type="project" value="UniProtKB-SubCell"/>
</dbReference>
<keyword evidence="2 6" id="KW-0812">Transmembrane</keyword>
<dbReference type="PANTHER" id="PTHR15549">
    <property type="entry name" value="PAIRED IMMUNOGLOBULIN-LIKE TYPE 2 RECEPTOR"/>
    <property type="match status" value="1"/>
</dbReference>
<proteinExistence type="predicted"/>
<feature type="chain" id="PRO_5040125969" evidence="7">
    <location>
        <begin position="23"/>
        <end position="511"/>
    </location>
</feature>
<accession>A0A9P5YKB7</accession>
<evidence type="ECO:0000313" key="9">
    <source>
        <dbReference type="Proteomes" id="UP000807353"/>
    </source>
</evidence>
<dbReference type="Proteomes" id="UP000807353">
    <property type="component" value="Unassembled WGS sequence"/>
</dbReference>
<keyword evidence="7" id="KW-0732">Signal</keyword>
<evidence type="ECO:0000256" key="3">
    <source>
        <dbReference type="ARBA" id="ARBA00022989"/>
    </source>
</evidence>
<keyword evidence="9" id="KW-1185">Reference proteome</keyword>